<keyword evidence="1" id="KW-1133">Transmembrane helix</keyword>
<keyword evidence="1" id="KW-0812">Transmembrane</keyword>
<proteinExistence type="predicted"/>
<feature type="transmembrane region" description="Helical" evidence="1">
    <location>
        <begin position="84"/>
        <end position="107"/>
    </location>
</feature>
<organism evidence="2 3">
    <name type="scientific">Anaerobium acetethylicum</name>
    <dbReference type="NCBI Taxonomy" id="1619234"/>
    <lineage>
        <taxon>Bacteria</taxon>
        <taxon>Bacillati</taxon>
        <taxon>Bacillota</taxon>
        <taxon>Clostridia</taxon>
        <taxon>Lachnospirales</taxon>
        <taxon>Lachnospiraceae</taxon>
        <taxon>Anaerobium</taxon>
    </lineage>
</organism>
<feature type="transmembrane region" description="Helical" evidence="1">
    <location>
        <begin position="119"/>
        <end position="139"/>
    </location>
</feature>
<dbReference type="RefSeq" id="WP_091236396.1">
    <property type="nucleotide sequence ID" value="NZ_FMKA01000032.1"/>
</dbReference>
<sequence>MRKNLWLKYCLYILALNIVVFSKEYVTGKLEFYYKSTWGADGSYLLLTTVLFAFNLVIGIFLGLGHFIGEIKKNGKWKINFPKIVLVGLPSLFFSLTYHIACINIPYVQSILLRYTKLGMNFVPVFQIIAGYVVITCLYKYCGISEDVEQD</sequence>
<evidence type="ECO:0000256" key="1">
    <source>
        <dbReference type="SAM" id="Phobius"/>
    </source>
</evidence>
<dbReference type="EMBL" id="FMKA01000032">
    <property type="protein sequence ID" value="SCP99120.1"/>
    <property type="molecule type" value="Genomic_DNA"/>
</dbReference>
<protein>
    <submittedName>
        <fullName evidence="2">Uncharacterized protein</fullName>
    </submittedName>
</protein>
<keyword evidence="1" id="KW-0472">Membrane</keyword>
<feature type="transmembrane region" description="Helical" evidence="1">
    <location>
        <begin position="42"/>
        <end position="64"/>
    </location>
</feature>
<gene>
    <name evidence="2" type="ORF">SAMN05421730_103236</name>
</gene>
<feature type="transmembrane region" description="Helical" evidence="1">
    <location>
        <begin position="5"/>
        <end position="22"/>
    </location>
</feature>
<keyword evidence="3" id="KW-1185">Reference proteome</keyword>
<dbReference type="Proteomes" id="UP000199315">
    <property type="component" value="Unassembled WGS sequence"/>
</dbReference>
<accession>A0A1D3TXP3</accession>
<evidence type="ECO:0000313" key="3">
    <source>
        <dbReference type="Proteomes" id="UP000199315"/>
    </source>
</evidence>
<reference evidence="2 3" key="1">
    <citation type="submission" date="2016-09" db="EMBL/GenBank/DDBJ databases">
        <authorList>
            <person name="Capua I."/>
            <person name="De Benedictis P."/>
            <person name="Joannis T."/>
            <person name="Lombin L.H."/>
            <person name="Cattoli G."/>
        </authorList>
    </citation>
    <scope>NUCLEOTIDE SEQUENCE [LARGE SCALE GENOMIC DNA]</scope>
    <source>
        <strain evidence="2 3">GluBS11</strain>
    </source>
</reference>
<evidence type="ECO:0000313" key="2">
    <source>
        <dbReference type="EMBL" id="SCP99120.1"/>
    </source>
</evidence>
<name>A0A1D3TXP3_9FIRM</name>
<dbReference type="AlphaFoldDB" id="A0A1D3TXP3"/>